<name>A0A1H9TP95_9LACT</name>
<reference evidence="1 2" key="1">
    <citation type="submission" date="2016-10" db="EMBL/GenBank/DDBJ databases">
        <authorList>
            <person name="de Groot N.N."/>
        </authorList>
    </citation>
    <scope>NUCLEOTIDE SEQUENCE [LARGE SCALE GENOMIC DNA]</scope>
    <source>
        <strain evidence="1 2">DSM 13760</strain>
    </source>
</reference>
<dbReference type="AlphaFoldDB" id="A0A1H9TP95"/>
<gene>
    <name evidence="1" type="ORF">SAMN04488559_11532</name>
</gene>
<accession>A0A1H9TP95</accession>
<dbReference type="RefSeq" id="WP_092653191.1">
    <property type="nucleotide sequence ID" value="NZ_FOHA01000015.1"/>
</dbReference>
<protein>
    <submittedName>
        <fullName evidence="1">Uncharacterized protein</fullName>
    </submittedName>
</protein>
<dbReference type="Proteomes" id="UP000198948">
    <property type="component" value="Unassembled WGS sequence"/>
</dbReference>
<proteinExistence type="predicted"/>
<sequence>MGKLTIELDFLQLAFLKNIVGEDIEKTKDMLQQCKGKYEKRFSATETRLKKMNDLLMKIDILISE</sequence>
<evidence type="ECO:0000313" key="2">
    <source>
        <dbReference type="Proteomes" id="UP000198948"/>
    </source>
</evidence>
<organism evidence="1 2">
    <name type="scientific">Isobaculum melis</name>
    <dbReference type="NCBI Taxonomy" id="142588"/>
    <lineage>
        <taxon>Bacteria</taxon>
        <taxon>Bacillati</taxon>
        <taxon>Bacillota</taxon>
        <taxon>Bacilli</taxon>
        <taxon>Lactobacillales</taxon>
        <taxon>Carnobacteriaceae</taxon>
        <taxon>Isobaculum</taxon>
    </lineage>
</organism>
<evidence type="ECO:0000313" key="1">
    <source>
        <dbReference type="EMBL" id="SER98887.1"/>
    </source>
</evidence>
<dbReference type="EMBL" id="FOHA01000015">
    <property type="protein sequence ID" value="SER98887.1"/>
    <property type="molecule type" value="Genomic_DNA"/>
</dbReference>
<keyword evidence="2" id="KW-1185">Reference proteome</keyword>